<feature type="signal peptide" evidence="5">
    <location>
        <begin position="1"/>
        <end position="27"/>
    </location>
</feature>
<keyword evidence="4" id="KW-1015">Disulfide bond</keyword>
<name>A0A9N7RF42_STRHE</name>
<evidence type="ECO:0000256" key="1">
    <source>
        <dbReference type="ARBA" id="ARBA00007766"/>
    </source>
</evidence>
<keyword evidence="3" id="KW-0722">Serine protease inhibitor</keyword>
<evidence type="ECO:0000256" key="3">
    <source>
        <dbReference type="ARBA" id="ARBA00022900"/>
    </source>
</evidence>
<keyword evidence="2" id="KW-0646">Protease inhibitor</keyword>
<organism evidence="6 7">
    <name type="scientific">Striga hermonthica</name>
    <name type="common">Purple witchweed</name>
    <name type="synonym">Buchnera hermonthica</name>
    <dbReference type="NCBI Taxonomy" id="68872"/>
    <lineage>
        <taxon>Eukaryota</taxon>
        <taxon>Viridiplantae</taxon>
        <taxon>Streptophyta</taxon>
        <taxon>Embryophyta</taxon>
        <taxon>Tracheophyta</taxon>
        <taxon>Spermatophyta</taxon>
        <taxon>Magnoliopsida</taxon>
        <taxon>eudicotyledons</taxon>
        <taxon>Gunneridae</taxon>
        <taxon>Pentapetalae</taxon>
        <taxon>asterids</taxon>
        <taxon>lamiids</taxon>
        <taxon>Lamiales</taxon>
        <taxon>Orobanchaceae</taxon>
        <taxon>Buchnereae</taxon>
        <taxon>Striga</taxon>
    </lineage>
</organism>
<dbReference type="InterPro" id="IPR051391">
    <property type="entry name" value="Protease_inhibitor_I20"/>
</dbReference>
<evidence type="ECO:0000256" key="2">
    <source>
        <dbReference type="ARBA" id="ARBA00022690"/>
    </source>
</evidence>
<dbReference type="GO" id="GO:0004867">
    <property type="term" value="F:serine-type endopeptidase inhibitor activity"/>
    <property type="evidence" value="ECO:0007669"/>
    <property type="project" value="UniProtKB-KW"/>
</dbReference>
<proteinExistence type="inferred from homology"/>
<dbReference type="SUPFAM" id="SSF100897">
    <property type="entry name" value="Plant proteinase inhibitors"/>
    <property type="match status" value="1"/>
</dbReference>
<dbReference type="Proteomes" id="UP001153555">
    <property type="component" value="Unassembled WGS sequence"/>
</dbReference>
<dbReference type="Gene3D" id="3.30.60.30">
    <property type="match status" value="1"/>
</dbReference>
<evidence type="ECO:0000256" key="4">
    <source>
        <dbReference type="ARBA" id="ARBA00023157"/>
    </source>
</evidence>
<dbReference type="PANTHER" id="PTHR33832">
    <property type="entry name" value="SERINE-TYPE ENDOPEPTIDASE INHIBITOR"/>
    <property type="match status" value="1"/>
</dbReference>
<evidence type="ECO:0000313" key="7">
    <source>
        <dbReference type="Proteomes" id="UP001153555"/>
    </source>
</evidence>
<keyword evidence="5" id="KW-0732">Signal</keyword>
<dbReference type="InterPro" id="IPR003465">
    <property type="entry name" value="Prot_inh_I20"/>
</dbReference>
<evidence type="ECO:0000256" key="5">
    <source>
        <dbReference type="SAM" id="SignalP"/>
    </source>
</evidence>
<keyword evidence="7" id="KW-1185">Reference proteome</keyword>
<reference evidence="6" key="1">
    <citation type="submission" date="2019-12" db="EMBL/GenBank/DDBJ databases">
        <authorList>
            <person name="Scholes J."/>
        </authorList>
    </citation>
    <scope>NUCLEOTIDE SEQUENCE</scope>
</reference>
<protein>
    <submittedName>
        <fullName evidence="6">Serine-type endopeptidase inhibitors</fullName>
    </submittedName>
</protein>
<evidence type="ECO:0000313" key="6">
    <source>
        <dbReference type="EMBL" id="CAA0827793.1"/>
    </source>
</evidence>
<sequence length="81" mass="8908">MGFATRVWSFTLLLFGLMLVMAYSAQSARPKICPLYCIAVDAYMICPGSNEKLEPVCNCCLARLGCKIYRNTTGDLICTAT</sequence>
<dbReference type="OrthoDB" id="1539471at2759"/>
<comment type="similarity">
    <text evidence="1">Belongs to the protease inhibitor I20 (potato type II proteinase inhibitor) family.</text>
</comment>
<feature type="chain" id="PRO_5040440876" evidence="5">
    <location>
        <begin position="28"/>
        <end position="81"/>
    </location>
</feature>
<gene>
    <name evidence="6" type="ORF">SHERM_23488</name>
</gene>
<dbReference type="AlphaFoldDB" id="A0A9N7RF42"/>
<accession>A0A9N7RF42</accession>
<dbReference type="EMBL" id="CACSLK010027752">
    <property type="protein sequence ID" value="CAA0827793.1"/>
    <property type="molecule type" value="Genomic_DNA"/>
</dbReference>
<dbReference type="PANTHER" id="PTHR33832:SF15">
    <property type="entry name" value="SERINE-TYPE ENDOPEPTIDASE INHIBITOR"/>
    <property type="match status" value="1"/>
</dbReference>
<dbReference type="Pfam" id="PF02428">
    <property type="entry name" value="Prot_inhib_II"/>
    <property type="match status" value="1"/>
</dbReference>
<comment type="caution">
    <text evidence="6">The sequence shown here is derived from an EMBL/GenBank/DDBJ whole genome shotgun (WGS) entry which is preliminary data.</text>
</comment>